<dbReference type="InterPro" id="IPR019786">
    <property type="entry name" value="Zinc_finger_PHD-type_CS"/>
</dbReference>
<dbReference type="Gene3D" id="3.30.40.10">
    <property type="entry name" value="Zinc/RING finger domain, C3HC4 (zinc finger)"/>
    <property type="match status" value="1"/>
</dbReference>
<feature type="compositionally biased region" description="Polar residues" evidence="4">
    <location>
        <begin position="328"/>
        <end position="338"/>
    </location>
</feature>
<feature type="compositionally biased region" description="Acidic residues" evidence="4">
    <location>
        <begin position="482"/>
        <end position="501"/>
    </location>
</feature>
<dbReference type="SUPFAM" id="SSF57903">
    <property type="entry name" value="FYVE/PHD zinc finger"/>
    <property type="match status" value="1"/>
</dbReference>
<evidence type="ECO:0000256" key="1">
    <source>
        <dbReference type="ARBA" id="ARBA00022723"/>
    </source>
</evidence>
<accession>A0A067Q8S1</accession>
<proteinExistence type="predicted"/>
<feature type="region of interest" description="Disordered" evidence="4">
    <location>
        <begin position="444"/>
        <end position="575"/>
    </location>
</feature>
<feature type="region of interest" description="Disordered" evidence="4">
    <location>
        <begin position="113"/>
        <end position="404"/>
    </location>
</feature>
<dbReference type="EMBL" id="KL197711">
    <property type="protein sequence ID" value="KDQ62570.1"/>
    <property type="molecule type" value="Genomic_DNA"/>
</dbReference>
<dbReference type="InterPro" id="IPR011011">
    <property type="entry name" value="Znf_FYVE_PHD"/>
</dbReference>
<dbReference type="InterPro" id="IPR001965">
    <property type="entry name" value="Znf_PHD"/>
</dbReference>
<feature type="compositionally biased region" description="Low complexity" evidence="4">
    <location>
        <begin position="255"/>
        <end position="290"/>
    </location>
</feature>
<feature type="compositionally biased region" description="Gly residues" evidence="4">
    <location>
        <begin position="623"/>
        <end position="638"/>
    </location>
</feature>
<keyword evidence="3" id="KW-0862">Zinc</keyword>
<dbReference type="InParanoid" id="A0A067Q8S1"/>
<reference evidence="7" key="1">
    <citation type="journal article" date="2014" name="Proc. Natl. Acad. Sci. U.S.A.">
        <title>Extensive sampling of basidiomycete genomes demonstrates inadequacy of the white-rot/brown-rot paradigm for wood decay fungi.</title>
        <authorList>
            <person name="Riley R."/>
            <person name="Salamov A.A."/>
            <person name="Brown D.W."/>
            <person name="Nagy L.G."/>
            <person name="Floudas D."/>
            <person name="Held B.W."/>
            <person name="Levasseur A."/>
            <person name="Lombard V."/>
            <person name="Morin E."/>
            <person name="Otillar R."/>
            <person name="Lindquist E.A."/>
            <person name="Sun H."/>
            <person name="LaButti K.M."/>
            <person name="Schmutz J."/>
            <person name="Jabbour D."/>
            <person name="Luo H."/>
            <person name="Baker S.E."/>
            <person name="Pisabarro A.G."/>
            <person name="Walton J.D."/>
            <person name="Blanchette R.A."/>
            <person name="Henrissat B."/>
            <person name="Martin F."/>
            <person name="Cullen D."/>
            <person name="Hibbett D.S."/>
            <person name="Grigoriev I.V."/>
        </authorList>
    </citation>
    <scope>NUCLEOTIDE SEQUENCE [LARGE SCALE GENOMIC DNA]</scope>
    <source>
        <strain evidence="7">MUCL 33604</strain>
    </source>
</reference>
<dbReference type="AlphaFoldDB" id="A0A067Q8S1"/>
<feature type="compositionally biased region" description="Pro residues" evidence="4">
    <location>
        <begin position="291"/>
        <end position="301"/>
    </location>
</feature>
<evidence type="ECO:0000313" key="6">
    <source>
        <dbReference type="EMBL" id="KDQ62570.1"/>
    </source>
</evidence>
<dbReference type="Proteomes" id="UP000027265">
    <property type="component" value="Unassembled WGS sequence"/>
</dbReference>
<organism evidence="6 7">
    <name type="scientific">Jaapia argillacea MUCL 33604</name>
    <dbReference type="NCBI Taxonomy" id="933084"/>
    <lineage>
        <taxon>Eukaryota</taxon>
        <taxon>Fungi</taxon>
        <taxon>Dikarya</taxon>
        <taxon>Basidiomycota</taxon>
        <taxon>Agaricomycotina</taxon>
        <taxon>Agaricomycetes</taxon>
        <taxon>Agaricomycetidae</taxon>
        <taxon>Jaapiales</taxon>
        <taxon>Jaapiaceae</taxon>
        <taxon>Jaapia</taxon>
    </lineage>
</organism>
<feature type="compositionally biased region" description="Acidic residues" evidence="4">
    <location>
        <begin position="444"/>
        <end position="457"/>
    </location>
</feature>
<keyword evidence="2" id="KW-0863">Zinc-finger</keyword>
<evidence type="ECO:0000259" key="5">
    <source>
        <dbReference type="SMART" id="SM00249"/>
    </source>
</evidence>
<dbReference type="PROSITE" id="PS01359">
    <property type="entry name" value="ZF_PHD_1"/>
    <property type="match status" value="1"/>
</dbReference>
<evidence type="ECO:0000256" key="2">
    <source>
        <dbReference type="ARBA" id="ARBA00022771"/>
    </source>
</evidence>
<dbReference type="OrthoDB" id="10033786at2759"/>
<sequence>MKPRRLPTLKEFMAQVNLPALPRCSVCGSGDSGPLKFLMKCCRCDVYYHHRCHRPFVSDKELVHRIAASTENNLDEGMESWVCASCKNGHHTNPTHPKGKPKEVEVISLLSDDEDDDISIISPPPSRPQTSQSRFASTRTASSRTLPTPNPSRSSTSLPTTRPPTPPIKRESAPLQPHTPPRAAPIHQHQPLPPTHRPDLSHQPSSNSAPNPFIPAKRKTPSHNDPPSNPPSNPIAPPSAIPSTSNIMTPPTSNHPSISPSHRLSSHPSPTSSSSHTVPTTNYHPRTSPTRVPPTSHPLPSRPEHNFNPPHLDLRSPKRFKSTHHSSLRITSQYNQQNRRWDQGERVSRGRGSSFSRRAKRPRNERRPTRRDTEILRPTFGDKETQASNSPAQPPPPPPPLDLRKLISQLRLSGKLDEKGESEKLMMEVLNPGLRAEVGQEVGFEEAGVDGDGDEDEPRLGAPTIVSEPVKDLGSIPHPLPDEDDDDDLYGPEIPESEFEFGEVGVGGGGEGRRGGSVRVGVGERRGEVGLLTPDSMSPRPWGGKGRVEREVKDGGNMEEKRAKEKEKRVKEKREKKPRLLGVILQEHFAKQAAARPLPSKLSSHTVPASLESETREGNELAGLGGDLGGGGGGGDGDGVAVRRKGRAKKLSKRRRREREERGDEVLVGWGLRKVDHAGGGGD</sequence>
<feature type="domain" description="Zinc finger PHD-type" evidence="5">
    <location>
        <begin position="23"/>
        <end position="87"/>
    </location>
</feature>
<feature type="compositionally biased region" description="Basic residues" evidence="4">
    <location>
        <begin position="317"/>
        <end position="327"/>
    </location>
</feature>
<evidence type="ECO:0000313" key="7">
    <source>
        <dbReference type="Proteomes" id="UP000027265"/>
    </source>
</evidence>
<feature type="compositionally biased region" description="Low complexity" evidence="4">
    <location>
        <begin position="129"/>
        <end position="160"/>
    </location>
</feature>
<gene>
    <name evidence="6" type="ORF">JAAARDRAFT_66263</name>
</gene>
<name>A0A067Q8S1_9AGAM</name>
<dbReference type="GO" id="GO:0008270">
    <property type="term" value="F:zinc ion binding"/>
    <property type="evidence" value="ECO:0007669"/>
    <property type="project" value="UniProtKB-KW"/>
</dbReference>
<dbReference type="HOGENOM" id="CLU_402813_0_0_1"/>
<protein>
    <recommendedName>
        <fullName evidence="5">Zinc finger PHD-type domain-containing protein</fullName>
    </recommendedName>
</protein>
<dbReference type="SMART" id="SM00249">
    <property type="entry name" value="PHD"/>
    <property type="match status" value="1"/>
</dbReference>
<evidence type="ECO:0000256" key="4">
    <source>
        <dbReference type="SAM" id="MobiDB-lite"/>
    </source>
</evidence>
<feature type="compositionally biased region" description="Pro residues" evidence="4">
    <location>
        <begin position="227"/>
        <end position="240"/>
    </location>
</feature>
<keyword evidence="7" id="KW-1185">Reference proteome</keyword>
<dbReference type="InterPro" id="IPR013083">
    <property type="entry name" value="Znf_RING/FYVE/PHD"/>
</dbReference>
<feature type="compositionally biased region" description="Basic and acidic residues" evidence="4">
    <location>
        <begin position="339"/>
        <end position="348"/>
    </location>
</feature>
<feature type="region of interest" description="Disordered" evidence="4">
    <location>
        <begin position="593"/>
        <end position="664"/>
    </location>
</feature>
<feature type="compositionally biased region" description="Basic and acidic residues" evidence="4">
    <location>
        <begin position="365"/>
        <end position="385"/>
    </location>
</feature>
<evidence type="ECO:0000256" key="3">
    <source>
        <dbReference type="ARBA" id="ARBA00022833"/>
    </source>
</evidence>
<dbReference type="STRING" id="933084.A0A067Q8S1"/>
<feature type="compositionally biased region" description="Basic and acidic residues" evidence="4">
    <location>
        <begin position="546"/>
        <end position="575"/>
    </location>
</feature>
<keyword evidence="1" id="KW-0479">Metal-binding</keyword>
<feature type="compositionally biased region" description="Basic residues" evidence="4">
    <location>
        <begin position="642"/>
        <end position="657"/>
    </location>
</feature>
<feature type="compositionally biased region" description="Pro residues" evidence="4">
    <location>
        <begin position="392"/>
        <end position="401"/>
    </location>
</feature>